<dbReference type="InterPro" id="IPR000700">
    <property type="entry name" value="PAS-assoc_C"/>
</dbReference>
<dbReference type="SUPFAM" id="SSF55874">
    <property type="entry name" value="ATPase domain of HSP90 chaperone/DNA topoisomerase II/histidine kinase"/>
    <property type="match status" value="1"/>
</dbReference>
<keyword evidence="11 14" id="KW-1133">Transmembrane helix</keyword>
<keyword evidence="13 14" id="KW-0472">Membrane</keyword>
<dbReference type="Gene3D" id="3.30.450.20">
    <property type="entry name" value="PAS domain"/>
    <property type="match status" value="2"/>
</dbReference>
<comment type="caution">
    <text evidence="19">The sequence shown here is derived from an EMBL/GenBank/DDBJ whole genome shotgun (WGS) entry which is preliminary data.</text>
</comment>
<dbReference type="Gene3D" id="3.30.565.10">
    <property type="entry name" value="Histidine kinase-like ATPase, C-terminal domain"/>
    <property type="match status" value="1"/>
</dbReference>
<dbReference type="PROSITE" id="PS50113">
    <property type="entry name" value="PAC"/>
    <property type="match status" value="1"/>
</dbReference>
<dbReference type="CDD" id="cd00082">
    <property type="entry name" value="HisKA"/>
    <property type="match status" value="1"/>
</dbReference>
<dbReference type="PRINTS" id="PR00344">
    <property type="entry name" value="BCTRLSENSOR"/>
</dbReference>
<keyword evidence="7 14" id="KW-0812">Transmembrane</keyword>
<dbReference type="SUPFAM" id="SSF47384">
    <property type="entry name" value="Homodimeric domain of signal transducing histidine kinase"/>
    <property type="match status" value="1"/>
</dbReference>
<dbReference type="Pfam" id="PF13426">
    <property type="entry name" value="PAS_9"/>
    <property type="match status" value="1"/>
</dbReference>
<dbReference type="InterPro" id="IPR005467">
    <property type="entry name" value="His_kinase_dom"/>
</dbReference>
<keyword evidence="20" id="KW-1185">Reference proteome</keyword>
<evidence type="ECO:0000313" key="20">
    <source>
        <dbReference type="Proteomes" id="UP000252731"/>
    </source>
</evidence>
<evidence type="ECO:0000256" key="12">
    <source>
        <dbReference type="ARBA" id="ARBA00023012"/>
    </source>
</evidence>
<evidence type="ECO:0000256" key="3">
    <source>
        <dbReference type="ARBA" id="ARBA00012438"/>
    </source>
</evidence>
<evidence type="ECO:0000256" key="1">
    <source>
        <dbReference type="ARBA" id="ARBA00000085"/>
    </source>
</evidence>
<keyword evidence="4" id="KW-1003">Cell membrane</keyword>
<keyword evidence="10" id="KW-0067">ATP-binding</keyword>
<evidence type="ECO:0000256" key="9">
    <source>
        <dbReference type="ARBA" id="ARBA00022777"/>
    </source>
</evidence>
<dbReference type="InterPro" id="IPR033479">
    <property type="entry name" value="dCache_1"/>
</dbReference>
<evidence type="ECO:0000256" key="11">
    <source>
        <dbReference type="ARBA" id="ARBA00022989"/>
    </source>
</evidence>
<dbReference type="NCBIfam" id="TIGR00229">
    <property type="entry name" value="sensory_box"/>
    <property type="match status" value="1"/>
</dbReference>
<feature type="domain" description="HAMP" evidence="18">
    <location>
        <begin position="306"/>
        <end position="358"/>
    </location>
</feature>
<evidence type="ECO:0000256" key="4">
    <source>
        <dbReference type="ARBA" id="ARBA00022475"/>
    </source>
</evidence>
<feature type="domain" description="Histidine kinase" evidence="15">
    <location>
        <begin position="493"/>
        <end position="700"/>
    </location>
</feature>
<evidence type="ECO:0000256" key="2">
    <source>
        <dbReference type="ARBA" id="ARBA00004651"/>
    </source>
</evidence>
<dbReference type="Pfam" id="PF00512">
    <property type="entry name" value="HisKA"/>
    <property type="match status" value="1"/>
</dbReference>
<feature type="domain" description="PAS" evidence="16">
    <location>
        <begin position="356"/>
        <end position="404"/>
    </location>
</feature>
<dbReference type="CDD" id="cd00130">
    <property type="entry name" value="PAS"/>
    <property type="match status" value="1"/>
</dbReference>
<gene>
    <name evidence="19" type="ORF">DFO70_1413</name>
</gene>
<dbReference type="InterPro" id="IPR036097">
    <property type="entry name" value="HisK_dim/P_sf"/>
</dbReference>
<dbReference type="PROSITE" id="PS50109">
    <property type="entry name" value="HIS_KIN"/>
    <property type="match status" value="1"/>
</dbReference>
<evidence type="ECO:0000259" key="16">
    <source>
        <dbReference type="PROSITE" id="PS50112"/>
    </source>
</evidence>
<accession>A0A366JI23</accession>
<evidence type="ECO:0000313" key="19">
    <source>
        <dbReference type="EMBL" id="RBP85478.1"/>
    </source>
</evidence>
<dbReference type="PANTHER" id="PTHR43065">
    <property type="entry name" value="SENSOR HISTIDINE KINASE"/>
    <property type="match status" value="1"/>
</dbReference>
<evidence type="ECO:0000259" key="15">
    <source>
        <dbReference type="PROSITE" id="PS50109"/>
    </source>
</evidence>
<evidence type="ECO:0000259" key="17">
    <source>
        <dbReference type="PROSITE" id="PS50113"/>
    </source>
</evidence>
<evidence type="ECO:0000256" key="10">
    <source>
        <dbReference type="ARBA" id="ARBA00022840"/>
    </source>
</evidence>
<dbReference type="SMART" id="SM00387">
    <property type="entry name" value="HATPase_c"/>
    <property type="match status" value="1"/>
</dbReference>
<evidence type="ECO:0000256" key="8">
    <source>
        <dbReference type="ARBA" id="ARBA00022741"/>
    </source>
</evidence>
<proteinExistence type="predicted"/>
<sequence>MTGEISLKKLLQSRITKRYVFMTFIVVFGSLASIYFVTMNVLNDSVRSEIEYRNELMSKTISTKTSFMFDKMINDIRVISEFVLSNSEENTYFYQKEMERVVSENPLYLFIDVMDESGNSITTIPNVKKSASGDLNKILERLKWTKAFYISNLLSLEDGRKTIGIAYPVLDDGGKYRGAILAYVNLNILSEYLSEGKIGSEGLNVLIDRNETIIAHTKEQFIGKTLKNHELGQMLSKYQSGVWEGLLFNEFMLASYRPITLGGLGLIICESIDQAMEPARQVQVLLFKGFIIVVFLTFLLTLFGAFRFIKPITNLTNQAKEYSDGKRSDFELFHTGDELENLTKTMASMANELRNKERHLFYILESIPYGIITINKDGRIVTFNKGAEELSGFSRTEAIGRYIIDLPLKRDEADFLSWRTIKEGKEINEQESYIYDKNGSRHDVRIYSSLFSGEEQNILGSILILRDVSDMKKMEEYLKQSEKLASLGQLTAGIAHEIKNPLSIIQAAAEAIQLDMQDPSFIQEMTDDILETTDRLNQLLTDFLNLSKGETDDEMERVDLAAVLDELLGLLKNNFSDLNITVSKSFTVEEAFVLATPGKLSQVFLNIIINSLHAMDEGGKLSVRILDYESDWLIEIKDNGLGIPENEIKWIFNPFFTTKKEGTGLGLSIAYEITTQFGGVIQANSDISGTVLTVQLPKFTEER</sequence>
<dbReference type="Gene3D" id="6.10.340.10">
    <property type="match status" value="1"/>
</dbReference>
<evidence type="ECO:0000256" key="7">
    <source>
        <dbReference type="ARBA" id="ARBA00022692"/>
    </source>
</evidence>
<dbReference type="EMBL" id="QNSF01000041">
    <property type="protein sequence ID" value="RBP85478.1"/>
    <property type="molecule type" value="Genomic_DNA"/>
</dbReference>
<dbReference type="GO" id="GO:0005524">
    <property type="term" value="F:ATP binding"/>
    <property type="evidence" value="ECO:0007669"/>
    <property type="project" value="UniProtKB-KW"/>
</dbReference>
<dbReference type="InterPro" id="IPR035965">
    <property type="entry name" value="PAS-like_dom_sf"/>
</dbReference>
<comment type="catalytic activity">
    <reaction evidence="1">
        <text>ATP + protein L-histidine = ADP + protein N-phospho-L-histidine.</text>
        <dbReference type="EC" id="2.7.13.3"/>
    </reaction>
</comment>
<dbReference type="InterPro" id="IPR000014">
    <property type="entry name" value="PAS"/>
</dbReference>
<feature type="transmembrane region" description="Helical" evidence="14">
    <location>
        <begin position="20"/>
        <end position="42"/>
    </location>
</feature>
<evidence type="ECO:0000256" key="13">
    <source>
        <dbReference type="ARBA" id="ARBA00023136"/>
    </source>
</evidence>
<evidence type="ECO:0000256" key="6">
    <source>
        <dbReference type="ARBA" id="ARBA00022679"/>
    </source>
</evidence>
<dbReference type="InterPro" id="IPR004358">
    <property type="entry name" value="Sig_transdc_His_kin-like_C"/>
</dbReference>
<feature type="transmembrane region" description="Helical" evidence="14">
    <location>
        <begin position="285"/>
        <end position="309"/>
    </location>
</feature>
<dbReference type="InterPro" id="IPR003661">
    <property type="entry name" value="HisK_dim/P_dom"/>
</dbReference>
<feature type="domain" description="PAC" evidence="17">
    <location>
        <begin position="428"/>
        <end position="480"/>
    </location>
</feature>
<dbReference type="GO" id="GO:0005886">
    <property type="term" value="C:plasma membrane"/>
    <property type="evidence" value="ECO:0007669"/>
    <property type="project" value="UniProtKB-SubCell"/>
</dbReference>
<dbReference type="Pfam" id="PF02743">
    <property type="entry name" value="dCache_1"/>
    <property type="match status" value="1"/>
</dbReference>
<protein>
    <recommendedName>
        <fullName evidence="3">histidine kinase</fullName>
        <ecNumber evidence="3">2.7.13.3</ecNumber>
    </recommendedName>
</protein>
<dbReference type="InterPro" id="IPR036890">
    <property type="entry name" value="HATPase_C_sf"/>
</dbReference>
<dbReference type="GO" id="GO:0000155">
    <property type="term" value="F:phosphorelay sensor kinase activity"/>
    <property type="evidence" value="ECO:0007669"/>
    <property type="project" value="InterPro"/>
</dbReference>
<reference evidence="19 20" key="1">
    <citation type="submission" date="2018-06" db="EMBL/GenBank/DDBJ databases">
        <title>Freshwater and sediment microbial communities from various areas in North America, analyzing microbe dynamics in response to fracking.</title>
        <authorList>
            <person name="Lamendella R."/>
        </authorList>
    </citation>
    <scope>NUCLEOTIDE SEQUENCE [LARGE SCALE GENOMIC DNA]</scope>
    <source>
        <strain evidence="19 20">14_TX</strain>
    </source>
</reference>
<keyword evidence="12" id="KW-0902">Two-component regulatory system</keyword>
<dbReference type="SUPFAM" id="SSF55785">
    <property type="entry name" value="PYP-like sensor domain (PAS domain)"/>
    <property type="match status" value="1"/>
</dbReference>
<dbReference type="Proteomes" id="UP000252731">
    <property type="component" value="Unassembled WGS sequence"/>
</dbReference>
<comment type="subcellular location">
    <subcellularLocation>
        <location evidence="2">Cell membrane</location>
        <topology evidence="2">Multi-pass membrane protein</topology>
    </subcellularLocation>
</comment>
<keyword evidence="6" id="KW-0808">Transferase</keyword>
<dbReference type="PROSITE" id="PS50885">
    <property type="entry name" value="HAMP"/>
    <property type="match status" value="1"/>
</dbReference>
<dbReference type="EC" id="2.7.13.3" evidence="3"/>
<organism evidence="19 20">
    <name type="scientific">Cytobacillus firmus</name>
    <name type="common">Bacillus firmus</name>
    <dbReference type="NCBI Taxonomy" id="1399"/>
    <lineage>
        <taxon>Bacteria</taxon>
        <taxon>Bacillati</taxon>
        <taxon>Bacillota</taxon>
        <taxon>Bacilli</taxon>
        <taxon>Bacillales</taxon>
        <taxon>Bacillaceae</taxon>
        <taxon>Cytobacillus</taxon>
    </lineage>
</organism>
<dbReference type="AlphaFoldDB" id="A0A366JI23"/>
<keyword evidence="5" id="KW-0597">Phosphoprotein</keyword>
<dbReference type="InterPro" id="IPR003594">
    <property type="entry name" value="HATPase_dom"/>
</dbReference>
<dbReference type="Pfam" id="PF02518">
    <property type="entry name" value="HATPase_c"/>
    <property type="match status" value="1"/>
</dbReference>
<keyword evidence="9" id="KW-0418">Kinase</keyword>
<evidence type="ECO:0000256" key="5">
    <source>
        <dbReference type="ARBA" id="ARBA00022553"/>
    </source>
</evidence>
<dbReference type="PROSITE" id="PS50112">
    <property type="entry name" value="PAS"/>
    <property type="match status" value="1"/>
</dbReference>
<keyword evidence="8" id="KW-0547">Nucleotide-binding</keyword>
<dbReference type="SMART" id="SM00388">
    <property type="entry name" value="HisKA"/>
    <property type="match status" value="1"/>
</dbReference>
<dbReference type="Gene3D" id="1.10.287.130">
    <property type="match status" value="1"/>
</dbReference>
<dbReference type="CDD" id="cd18773">
    <property type="entry name" value="PDC1_HK_sensor"/>
    <property type="match status" value="1"/>
</dbReference>
<dbReference type="InterPro" id="IPR003660">
    <property type="entry name" value="HAMP_dom"/>
</dbReference>
<evidence type="ECO:0000259" key="18">
    <source>
        <dbReference type="PROSITE" id="PS50885"/>
    </source>
</evidence>
<evidence type="ECO:0000256" key="14">
    <source>
        <dbReference type="SAM" id="Phobius"/>
    </source>
</evidence>
<name>A0A366JI23_CYTFI</name>
<dbReference type="SMART" id="SM00091">
    <property type="entry name" value="PAS"/>
    <property type="match status" value="1"/>
</dbReference>